<proteinExistence type="predicted"/>
<comment type="caution">
    <text evidence="2">The sequence shown here is derived from an EMBL/GenBank/DDBJ whole genome shotgun (WGS) entry which is preliminary data.</text>
</comment>
<dbReference type="CDD" id="cd06971">
    <property type="entry name" value="PgpA"/>
    <property type="match status" value="1"/>
</dbReference>
<name>A0A4Y1ZA98_9BACL</name>
<dbReference type="Gene3D" id="1.10.3760.10">
    <property type="entry name" value="PgpA-like"/>
    <property type="match status" value="1"/>
</dbReference>
<gene>
    <name evidence="2" type="ORF">NBRC111894_1397</name>
</gene>
<dbReference type="GO" id="GO:0006629">
    <property type="term" value="P:lipid metabolic process"/>
    <property type="evidence" value="ECO:0007669"/>
    <property type="project" value="InterPro"/>
</dbReference>
<evidence type="ECO:0000259" key="1">
    <source>
        <dbReference type="Pfam" id="PF04608"/>
    </source>
</evidence>
<dbReference type="GO" id="GO:0008962">
    <property type="term" value="F:phosphatidylglycerophosphatase activity"/>
    <property type="evidence" value="ECO:0007669"/>
    <property type="project" value="InterPro"/>
</dbReference>
<reference evidence="2 3" key="1">
    <citation type="submission" date="2017-11" db="EMBL/GenBank/DDBJ databases">
        <title>Draft Genome Sequence of Sporolactobacillus inulinus NBRC 111894 Isolated from Koso, a Japanese Sugar-Vegetable Fermented Beverage.</title>
        <authorList>
            <person name="Chiou T.Y."/>
            <person name="Oshima K."/>
            <person name="Suda W."/>
            <person name="Hattori M."/>
            <person name="Takahashi T."/>
        </authorList>
    </citation>
    <scope>NUCLEOTIDE SEQUENCE [LARGE SCALE GENOMIC DNA]</scope>
    <source>
        <strain evidence="2 3">NBRC111894</strain>
    </source>
</reference>
<sequence>MTYAPGLPEDATFYSAHKKRVTSEAVERAAEKALAERGVRIDDIAEIVFDLQKPFMSGLTKALCVENVRAVLAKRELQHAILVGIELDRFAEKKMLSEPLQSLIDQDEGLFGVDETIALGAVSSFGSIAATTFGYLDKVKPKIIGKVDLAKGGRVNTFLDDLIASIAADASSRLAHRVRDDEEKRAAQSHRNKRIRISRIRLFVV</sequence>
<dbReference type="EMBL" id="BEXB01000009">
    <property type="protein sequence ID" value="GAY75843.1"/>
    <property type="molecule type" value="Genomic_DNA"/>
</dbReference>
<dbReference type="AlphaFoldDB" id="A0A4Y1ZA98"/>
<evidence type="ECO:0000313" key="2">
    <source>
        <dbReference type="EMBL" id="GAY75843.1"/>
    </source>
</evidence>
<dbReference type="SUPFAM" id="SSF101307">
    <property type="entry name" value="YutG-like"/>
    <property type="match status" value="1"/>
</dbReference>
<protein>
    <submittedName>
        <fullName evidence="2">Low temperature requirement C protein</fullName>
    </submittedName>
</protein>
<feature type="domain" description="YutG/PgpA" evidence="1">
    <location>
        <begin position="63"/>
        <end position="175"/>
    </location>
</feature>
<dbReference type="Pfam" id="PF04608">
    <property type="entry name" value="PgpA"/>
    <property type="match status" value="1"/>
</dbReference>
<evidence type="ECO:0000313" key="3">
    <source>
        <dbReference type="Proteomes" id="UP000319716"/>
    </source>
</evidence>
<dbReference type="InterPro" id="IPR036681">
    <property type="entry name" value="PgpA-like_sf"/>
</dbReference>
<dbReference type="RefSeq" id="WP_262392414.1">
    <property type="nucleotide sequence ID" value="NZ_BEXB01000009.1"/>
</dbReference>
<organism evidence="2 3">
    <name type="scientific">Sporolactobacillus inulinus</name>
    <dbReference type="NCBI Taxonomy" id="2078"/>
    <lineage>
        <taxon>Bacteria</taxon>
        <taxon>Bacillati</taxon>
        <taxon>Bacillota</taxon>
        <taxon>Bacilli</taxon>
        <taxon>Bacillales</taxon>
        <taxon>Sporolactobacillaceae</taxon>
        <taxon>Sporolactobacillus</taxon>
    </lineage>
</organism>
<dbReference type="InterPro" id="IPR007686">
    <property type="entry name" value="YutG/PgpA"/>
</dbReference>
<dbReference type="Proteomes" id="UP000319716">
    <property type="component" value="Unassembled WGS sequence"/>
</dbReference>
<accession>A0A4Y1ZA98</accession>